<evidence type="ECO:0000256" key="2">
    <source>
        <dbReference type="ARBA" id="ARBA00023012"/>
    </source>
</evidence>
<keyword evidence="6" id="KW-0597">Phosphoprotein</keyword>
<dbReference type="SMART" id="SM00448">
    <property type="entry name" value="REC"/>
    <property type="match status" value="1"/>
</dbReference>
<dbReference type="PROSITE" id="PS50110">
    <property type="entry name" value="RESPONSE_REGULATORY"/>
    <property type="match status" value="1"/>
</dbReference>
<evidence type="ECO:0000313" key="9">
    <source>
        <dbReference type="Proteomes" id="UP001254832"/>
    </source>
</evidence>
<feature type="domain" description="Response regulatory" evidence="7">
    <location>
        <begin position="3"/>
        <end position="117"/>
    </location>
</feature>
<dbReference type="Proteomes" id="UP001254832">
    <property type="component" value="Unassembled WGS sequence"/>
</dbReference>
<dbReference type="Gene3D" id="1.10.10.10">
    <property type="entry name" value="Winged helix-like DNA-binding domain superfamily/Winged helix DNA-binding domain"/>
    <property type="match status" value="1"/>
</dbReference>
<comment type="similarity">
    <text evidence="1">Belongs to the AfsR/DnrI/RedD regulatory family.</text>
</comment>
<name>A0AAP5LNQ8_PAEAM</name>
<evidence type="ECO:0000313" key="8">
    <source>
        <dbReference type="EMBL" id="MDR6725992.1"/>
    </source>
</evidence>
<evidence type="ECO:0000256" key="6">
    <source>
        <dbReference type="PROSITE-ProRule" id="PRU00169"/>
    </source>
</evidence>
<dbReference type="InterPro" id="IPR011006">
    <property type="entry name" value="CheY-like_superfamily"/>
</dbReference>
<accession>A0AAP5LNQ8</accession>
<sequence>MIRVMLIDDEEDALNLLEILLGQVRNVEVAGRYLNPIQAIDALSQTMVDAVFLDIQMPGMKGTEAARRIRNISPELPIIFTTAYAEYALEAFEIDSTDYLLKPFTAGRLENTVARITKNLYKEADTVQPNQAPVPSVHSLGGFHIVSPIETDKEVMWRTKKERELCAFLIHHEGKRVNAGVIIEALWPGYDLDKAKSYLYTCLSYLRRSLTDQDIPIHIRKGNQGFSAELNDIIIDVSPFETLLNQILDEENMQEKHYNQMNEMYTGDYMDGCNFDWAIARQLEIKSLYARVLRKWNRYYRSQEKLSLAADSLQRLLKLHPDSEIDGRALIRLHLELGNRSEAYRVCLQLEQAVRVQLGTELEEETMLLVRQTMERQSAHPNES</sequence>
<feature type="modified residue" description="4-aspartylphosphate" evidence="6">
    <location>
        <position position="54"/>
    </location>
</feature>
<dbReference type="InterPro" id="IPR001789">
    <property type="entry name" value="Sig_transdc_resp-reg_receiver"/>
</dbReference>
<keyword evidence="4" id="KW-0238">DNA-binding</keyword>
<dbReference type="InterPro" id="IPR005158">
    <property type="entry name" value="BTAD"/>
</dbReference>
<dbReference type="Pfam" id="PF00486">
    <property type="entry name" value="Trans_reg_C"/>
    <property type="match status" value="1"/>
</dbReference>
<dbReference type="AlphaFoldDB" id="A0AAP5LNQ8"/>
<evidence type="ECO:0000259" key="7">
    <source>
        <dbReference type="PROSITE" id="PS50110"/>
    </source>
</evidence>
<dbReference type="GO" id="GO:0000160">
    <property type="term" value="P:phosphorelay signal transduction system"/>
    <property type="evidence" value="ECO:0007669"/>
    <property type="project" value="UniProtKB-KW"/>
</dbReference>
<proteinExistence type="inferred from homology"/>
<evidence type="ECO:0000256" key="5">
    <source>
        <dbReference type="ARBA" id="ARBA00023163"/>
    </source>
</evidence>
<comment type="caution">
    <text evidence="8">The sequence shown here is derived from an EMBL/GenBank/DDBJ whole genome shotgun (WGS) entry which is preliminary data.</text>
</comment>
<dbReference type="Gene3D" id="3.40.50.2300">
    <property type="match status" value="1"/>
</dbReference>
<keyword evidence="5" id="KW-0804">Transcription</keyword>
<dbReference type="GO" id="GO:0006355">
    <property type="term" value="P:regulation of DNA-templated transcription"/>
    <property type="evidence" value="ECO:0007669"/>
    <property type="project" value="InterPro"/>
</dbReference>
<dbReference type="Pfam" id="PF00072">
    <property type="entry name" value="Response_reg"/>
    <property type="match status" value="1"/>
</dbReference>
<dbReference type="SMART" id="SM01043">
    <property type="entry name" value="BTAD"/>
    <property type="match status" value="1"/>
</dbReference>
<dbReference type="InterPro" id="IPR036388">
    <property type="entry name" value="WH-like_DNA-bd_sf"/>
</dbReference>
<dbReference type="SUPFAM" id="SSF52172">
    <property type="entry name" value="CheY-like"/>
    <property type="match status" value="1"/>
</dbReference>
<dbReference type="SUPFAM" id="SSF48452">
    <property type="entry name" value="TPR-like"/>
    <property type="match status" value="1"/>
</dbReference>
<gene>
    <name evidence="8" type="ORF">J2W91_004497</name>
</gene>
<dbReference type="InterPro" id="IPR016032">
    <property type="entry name" value="Sig_transdc_resp-reg_C-effctor"/>
</dbReference>
<evidence type="ECO:0000256" key="3">
    <source>
        <dbReference type="ARBA" id="ARBA00023015"/>
    </source>
</evidence>
<dbReference type="InterPro" id="IPR011990">
    <property type="entry name" value="TPR-like_helical_dom_sf"/>
</dbReference>
<dbReference type="InterPro" id="IPR001867">
    <property type="entry name" value="OmpR/PhoB-type_DNA-bd"/>
</dbReference>
<evidence type="ECO:0000256" key="4">
    <source>
        <dbReference type="ARBA" id="ARBA00023125"/>
    </source>
</evidence>
<dbReference type="Gene3D" id="1.25.40.10">
    <property type="entry name" value="Tetratricopeptide repeat domain"/>
    <property type="match status" value="1"/>
</dbReference>
<protein>
    <submittedName>
        <fullName evidence="8">Two-component SAPR family response regulator</fullName>
    </submittedName>
</protein>
<evidence type="ECO:0000256" key="1">
    <source>
        <dbReference type="ARBA" id="ARBA00005820"/>
    </source>
</evidence>
<dbReference type="PANTHER" id="PTHR35807:SF2">
    <property type="entry name" value="TRANSCRIPTIONAL ACTIVATOR DOMAIN"/>
    <property type="match status" value="1"/>
</dbReference>
<keyword evidence="3" id="KW-0805">Transcription regulation</keyword>
<dbReference type="GO" id="GO:0003677">
    <property type="term" value="F:DNA binding"/>
    <property type="evidence" value="ECO:0007669"/>
    <property type="project" value="UniProtKB-KW"/>
</dbReference>
<organism evidence="8 9">
    <name type="scientific">Paenibacillus amylolyticus</name>
    <dbReference type="NCBI Taxonomy" id="1451"/>
    <lineage>
        <taxon>Bacteria</taxon>
        <taxon>Bacillati</taxon>
        <taxon>Bacillota</taxon>
        <taxon>Bacilli</taxon>
        <taxon>Bacillales</taxon>
        <taxon>Paenibacillaceae</taxon>
        <taxon>Paenibacillus</taxon>
    </lineage>
</organism>
<keyword evidence="2" id="KW-0902">Two-component regulatory system</keyword>
<dbReference type="PANTHER" id="PTHR35807">
    <property type="entry name" value="TRANSCRIPTIONAL REGULATOR REDD-RELATED"/>
    <property type="match status" value="1"/>
</dbReference>
<reference evidence="8" key="1">
    <citation type="submission" date="2023-07" db="EMBL/GenBank/DDBJ databases">
        <title>Sorghum-associated microbial communities from plants grown in Nebraska, USA.</title>
        <authorList>
            <person name="Schachtman D."/>
        </authorList>
    </citation>
    <scope>NUCLEOTIDE SEQUENCE</scope>
    <source>
        <strain evidence="8">BE80</strain>
    </source>
</reference>
<dbReference type="SUPFAM" id="SSF46894">
    <property type="entry name" value="C-terminal effector domain of the bipartite response regulators"/>
    <property type="match status" value="1"/>
</dbReference>
<dbReference type="EMBL" id="JAVDTR010000014">
    <property type="protein sequence ID" value="MDR6725992.1"/>
    <property type="molecule type" value="Genomic_DNA"/>
</dbReference>
<dbReference type="InterPro" id="IPR051677">
    <property type="entry name" value="AfsR-DnrI-RedD_regulator"/>
</dbReference>